<evidence type="ECO:0000259" key="1">
    <source>
        <dbReference type="Pfam" id="PF08972"/>
    </source>
</evidence>
<keyword evidence="3" id="KW-1185">Reference proteome</keyword>
<dbReference type="Gene3D" id="3.30.2390.10">
    <property type="entry name" value="TTHA1013-like"/>
    <property type="match status" value="1"/>
</dbReference>
<feature type="domain" description="DUF1902" evidence="1">
    <location>
        <begin position="162"/>
        <end position="209"/>
    </location>
</feature>
<dbReference type="AlphaFoldDB" id="A0A379B515"/>
<evidence type="ECO:0000313" key="3">
    <source>
        <dbReference type="Proteomes" id="UP000254280"/>
    </source>
</evidence>
<organism evidence="2 3">
    <name type="scientific">[Pasteurella] mairii</name>
    <dbReference type="NCBI Taxonomy" id="757"/>
    <lineage>
        <taxon>Bacteria</taxon>
        <taxon>Pseudomonadati</taxon>
        <taxon>Pseudomonadota</taxon>
        <taxon>Gammaproteobacteria</taxon>
        <taxon>Pasteurellales</taxon>
        <taxon>Pasteurellaceae</taxon>
    </lineage>
</organism>
<accession>A0A379B515</accession>
<proteinExistence type="predicted"/>
<evidence type="ECO:0000313" key="2">
    <source>
        <dbReference type="EMBL" id="SUB33358.1"/>
    </source>
</evidence>
<gene>
    <name evidence="2" type="ORF">NCTC10699_00973</name>
</gene>
<protein>
    <submittedName>
        <fullName evidence="2">Domain of uncharacterized function (DUF1902)</fullName>
    </submittedName>
</protein>
<dbReference type="Proteomes" id="UP000254280">
    <property type="component" value="Unassembled WGS sequence"/>
</dbReference>
<sequence length="238" mass="27964">MAYSNVGFFYMGNGKMKSIYTTQFGEFPLRFVHKNNDVYVSKSDLIKIFYDFFPNDYKVFVDRIISGIPEIIGDKNDVRSGILGKSEIGPIIHFHAVGNFLVSYRELIDVDREIIREAAFKISTFTDWYIAILSQVDEYFGRTIEDLFMSVKQRLDRINPPYLVEVMYDVEDNVPSWIGTCDKLRLVTEGRTYEDLQERVWEIVPEMHELHGYGKESDNIRISFIQTESYNEHQRLEM</sequence>
<dbReference type="Pfam" id="PF08972">
    <property type="entry name" value="DUF1902"/>
    <property type="match status" value="1"/>
</dbReference>
<name>A0A379B515_9PAST</name>
<dbReference type="OrthoDB" id="6507194at2"/>
<dbReference type="EMBL" id="UGSS01000002">
    <property type="protein sequence ID" value="SUB33358.1"/>
    <property type="molecule type" value="Genomic_DNA"/>
</dbReference>
<reference evidence="2 3" key="1">
    <citation type="submission" date="2018-06" db="EMBL/GenBank/DDBJ databases">
        <authorList>
            <consortium name="Pathogen Informatics"/>
            <person name="Doyle S."/>
        </authorList>
    </citation>
    <scope>NUCLEOTIDE SEQUENCE [LARGE SCALE GENOMIC DNA]</scope>
    <source>
        <strain evidence="2 3">NCTC10699</strain>
    </source>
</reference>
<dbReference type="InterPro" id="IPR015066">
    <property type="entry name" value="DUF1902"/>
</dbReference>